<proteinExistence type="predicted"/>
<organism evidence="1 2">
    <name type="scientific">Desulfosporosinus acidiphilus (strain DSM 22704 / JCM 16185 / SJ4)</name>
    <dbReference type="NCBI Taxonomy" id="646529"/>
    <lineage>
        <taxon>Bacteria</taxon>
        <taxon>Bacillati</taxon>
        <taxon>Bacillota</taxon>
        <taxon>Clostridia</taxon>
        <taxon>Eubacteriales</taxon>
        <taxon>Desulfitobacteriaceae</taxon>
        <taxon>Desulfosporosinus</taxon>
    </lineage>
</organism>
<evidence type="ECO:0000313" key="2">
    <source>
        <dbReference type="Proteomes" id="UP000002892"/>
    </source>
</evidence>
<accession>I4DAX7</accession>
<keyword evidence="2" id="KW-1185">Reference proteome</keyword>
<dbReference type="Proteomes" id="UP000002892">
    <property type="component" value="Chromosome"/>
</dbReference>
<evidence type="ECO:0000313" key="1">
    <source>
        <dbReference type="EMBL" id="AFM42951.1"/>
    </source>
</evidence>
<gene>
    <name evidence="1" type="ordered locus">Desaci_4088</name>
</gene>
<name>I4DAX7_DESAJ</name>
<sequence>MSGTTNGNGYYNLAITPTNIGGPFSLTFAVTSSNGNFNTIQGSITVTNPIAVPVQDVLQGVTIAGQTGTMPNMSTANPNGMGVGRSQALTWWTGGGSTIFLKPQQGYYDGNDTWTYYNDPNLAPGNIKNGVSILGVTGTAQTLTINAGDAIASESTTVQQNTSSNWVQYQNMGFRINTPGTYRLKFDIYGPSGGTSAYGQVRVNGTTVGTTFKYVCSYPPSVWETMQEDITLNAGDYVTLWFYADPYVGYPNSEVRNFSLCYGVANASSLGSWQ</sequence>
<protein>
    <submittedName>
        <fullName evidence="1">Uncharacterized protein</fullName>
    </submittedName>
</protein>
<dbReference type="AlphaFoldDB" id="I4DAX7"/>
<dbReference type="RefSeq" id="WP_014828937.1">
    <property type="nucleotide sequence ID" value="NC_018068.1"/>
</dbReference>
<dbReference type="KEGG" id="dai:Desaci_4088"/>
<dbReference type="OrthoDB" id="1803787at2"/>
<dbReference type="HOGENOM" id="CLU_1014615_0_0_9"/>
<dbReference type="Gene3D" id="2.60.120.260">
    <property type="entry name" value="Galactose-binding domain-like"/>
    <property type="match status" value="1"/>
</dbReference>
<dbReference type="EMBL" id="CP003639">
    <property type="protein sequence ID" value="AFM42951.1"/>
    <property type="molecule type" value="Genomic_DNA"/>
</dbReference>
<reference evidence="1 2" key="1">
    <citation type="journal article" date="2012" name="J. Bacteriol.">
        <title>Complete genome sequences of Desulfosporosinus orientis DSM765T, Desulfosporosinus youngiae DSM17734T, Desulfosporosinus meridiei DSM13257T, and Desulfosporosinus acidiphilus DSM22704T.</title>
        <authorList>
            <person name="Pester M."/>
            <person name="Brambilla E."/>
            <person name="Alazard D."/>
            <person name="Rattei T."/>
            <person name="Weinmaier T."/>
            <person name="Han J."/>
            <person name="Lucas S."/>
            <person name="Lapidus A."/>
            <person name="Cheng J.F."/>
            <person name="Goodwin L."/>
            <person name="Pitluck S."/>
            <person name="Peters L."/>
            <person name="Ovchinnikova G."/>
            <person name="Teshima H."/>
            <person name="Detter J.C."/>
            <person name="Han C.S."/>
            <person name="Tapia R."/>
            <person name="Land M.L."/>
            <person name="Hauser L."/>
            <person name="Kyrpides N.C."/>
            <person name="Ivanova N.N."/>
            <person name="Pagani I."/>
            <person name="Huntmann M."/>
            <person name="Wei C.L."/>
            <person name="Davenport K.W."/>
            <person name="Daligault H."/>
            <person name="Chain P.S."/>
            <person name="Chen A."/>
            <person name="Mavromatis K."/>
            <person name="Markowitz V."/>
            <person name="Szeto E."/>
            <person name="Mikhailova N."/>
            <person name="Pati A."/>
            <person name="Wagner M."/>
            <person name="Woyke T."/>
            <person name="Ollivier B."/>
            <person name="Klenk H.P."/>
            <person name="Spring S."/>
            <person name="Loy A."/>
        </authorList>
    </citation>
    <scope>NUCLEOTIDE SEQUENCE [LARGE SCALE GENOMIC DNA]</scope>
    <source>
        <strain evidence="2">DSM 22704 / JCM 16185 / SJ4</strain>
    </source>
</reference>